<organism evidence="1 2">
    <name type="scientific">Brevibacillus fluminis</name>
    <dbReference type="NCBI Taxonomy" id="511487"/>
    <lineage>
        <taxon>Bacteria</taxon>
        <taxon>Bacillati</taxon>
        <taxon>Bacillota</taxon>
        <taxon>Bacilli</taxon>
        <taxon>Bacillales</taxon>
        <taxon>Paenibacillaceae</taxon>
        <taxon>Brevibacillus</taxon>
    </lineage>
</organism>
<evidence type="ECO:0000313" key="2">
    <source>
        <dbReference type="Proteomes" id="UP000271031"/>
    </source>
</evidence>
<dbReference type="RefSeq" id="WP_122916601.1">
    <property type="nucleotide sequence ID" value="NZ_RHHQ01000004.1"/>
</dbReference>
<comment type="caution">
    <text evidence="1">The sequence shown here is derived from an EMBL/GenBank/DDBJ whole genome shotgun (WGS) entry which is preliminary data.</text>
</comment>
<dbReference type="EMBL" id="RHHQ01000004">
    <property type="protein sequence ID" value="RNB91939.1"/>
    <property type="molecule type" value="Genomic_DNA"/>
</dbReference>
<gene>
    <name evidence="1" type="ORF">EDM56_04085</name>
</gene>
<dbReference type="Pfam" id="PF02620">
    <property type="entry name" value="YceD"/>
    <property type="match status" value="1"/>
</dbReference>
<reference evidence="1 2" key="1">
    <citation type="submission" date="2018-10" db="EMBL/GenBank/DDBJ databases">
        <title>Phylogenomics of Brevibacillus.</title>
        <authorList>
            <person name="Dunlap C."/>
        </authorList>
    </citation>
    <scope>NUCLEOTIDE SEQUENCE [LARGE SCALE GENOMIC DNA]</scope>
    <source>
        <strain evidence="1 2">JCM 15716</strain>
    </source>
</reference>
<accession>A0A3M8DWP0</accession>
<sequence length="171" mass="19296">MIIRLSELDHRKGEPLPFRVTLDADDIKSRHQEIRSVTPVQAVGEAAKLGDLYYVNGDMEADVNYVCARCLTTFTQHMHVPFSESFTNDESLVLDEESDIQLLDGEEIELDPLLSEDFLLEVPTFPLCSEDCKGLCPTCGVNRNEQPCSCKNERIDPRLAGLADFFQKNNE</sequence>
<dbReference type="PANTHER" id="PTHR34374:SF1">
    <property type="entry name" value="LARGE RIBOSOMAL RNA SUBUNIT ACCUMULATION PROTEIN YCED HOMOLOG 1, CHLOROPLASTIC"/>
    <property type="match status" value="1"/>
</dbReference>
<name>A0A3M8DWP0_9BACL</name>
<keyword evidence="2" id="KW-1185">Reference proteome</keyword>
<dbReference type="OrthoDB" id="9790372at2"/>
<dbReference type="AlphaFoldDB" id="A0A3M8DWP0"/>
<evidence type="ECO:0000313" key="1">
    <source>
        <dbReference type="EMBL" id="RNB91939.1"/>
    </source>
</evidence>
<dbReference type="PANTHER" id="PTHR34374">
    <property type="entry name" value="LARGE RIBOSOMAL RNA SUBUNIT ACCUMULATION PROTEIN YCED HOMOLOG 1, CHLOROPLASTIC"/>
    <property type="match status" value="1"/>
</dbReference>
<dbReference type="InterPro" id="IPR003772">
    <property type="entry name" value="YceD"/>
</dbReference>
<dbReference type="Proteomes" id="UP000271031">
    <property type="component" value="Unassembled WGS sequence"/>
</dbReference>
<proteinExistence type="predicted"/>
<protein>
    <submittedName>
        <fullName evidence="1">DUF177 domain-containing protein</fullName>
    </submittedName>
</protein>